<feature type="domain" description="Helicase ATP-binding" evidence="5">
    <location>
        <begin position="41"/>
        <end position="205"/>
    </location>
</feature>
<dbReference type="SUPFAM" id="SSF52540">
    <property type="entry name" value="P-loop containing nucleoside triphosphate hydrolases"/>
    <property type="match status" value="1"/>
</dbReference>
<dbReference type="Pfam" id="PF04851">
    <property type="entry name" value="ResIII"/>
    <property type="match status" value="1"/>
</dbReference>
<dbReference type="PROSITE" id="PS51194">
    <property type="entry name" value="HELICASE_CTER"/>
    <property type="match status" value="1"/>
</dbReference>
<evidence type="ECO:0000313" key="8">
    <source>
        <dbReference type="Proteomes" id="UP000245638"/>
    </source>
</evidence>
<dbReference type="GO" id="GO:0140097">
    <property type="term" value="F:catalytic activity, acting on DNA"/>
    <property type="evidence" value="ECO:0007669"/>
    <property type="project" value="UniProtKB-ARBA"/>
</dbReference>
<dbReference type="InterPro" id="IPR027417">
    <property type="entry name" value="P-loop_NTPase"/>
</dbReference>
<name>A0A2T9X2M1_9CREN</name>
<dbReference type="GO" id="GO:0004386">
    <property type="term" value="F:helicase activity"/>
    <property type="evidence" value="ECO:0007669"/>
    <property type="project" value="UniProtKB-KW"/>
</dbReference>
<dbReference type="InterPro" id="IPR001650">
    <property type="entry name" value="Helicase_C-like"/>
</dbReference>
<dbReference type="Gene3D" id="3.40.50.10810">
    <property type="entry name" value="Tandem AAA-ATPase domain"/>
    <property type="match status" value="1"/>
</dbReference>
<dbReference type="AlphaFoldDB" id="A0A2T9X2M1"/>
<keyword evidence="3 7" id="KW-0347">Helicase</keyword>
<evidence type="ECO:0000256" key="3">
    <source>
        <dbReference type="ARBA" id="ARBA00022806"/>
    </source>
</evidence>
<feature type="domain" description="Helicase C-terminal" evidence="6">
    <location>
        <begin position="383"/>
        <end position="541"/>
    </location>
</feature>
<dbReference type="InterPro" id="IPR049730">
    <property type="entry name" value="SNF2/RAD54-like_C"/>
</dbReference>
<sequence length="895" mass="103877">MSEFVLYYLNKLKEIHPMFRYPLLTGGDYEPYVHQSEIFYRVLSRHPVRFLIADDVGLGKTIEGIMIIDQLIKLRGVKRILLIVPRVLVNQWIYELRRFTKEWNLSVFEYNPALPLNENGIYVVSVDTLKRKNHRERFLSLPWDLIVVDEIHKIGIIGNKENQRYEALSSLVSRNPNIHFIGLSATPHKGNDNDYIKRLVLIDPYLRDVNDQILRSTVRAIILKRNKDNVNKVYEREDIFPKAYFIQYLAEPTEDEKKYYTLIRELSLSILKEYYNTIGKQPKALQLLAFNIGRRSLSSPWAGLKTFEHIIENRRSIVNEEEVIDEAEEYAEEEDTEESVEPDDIANKLAEINEPFLQRFKGFIPSLIESAKRVMENDTRIKSLINLVKIHLDRGDKIIVFTEYKDTANYIESKLKESLNLSDNEIKIASSETVSKEGIDSIKRWLEGKGRKILVATDVASEGLNLQSANVLIHYEIPLSIVKFEQRNGRVWRLKQLKPVYIYYISLKIDLEQALLENYYNKLLSITKGTGSNDKVVDALIYQGATVNKVFDLSEDKENIPIYMTYNDPKNEKEQVTPIKVWEAALQGNLDNLVETLLKRIKILKDTMKRFALFEKMQGAILNEINVVRLISGFENRRELKESIKLFLGEFAKHEGGTFNGNLINIPSKQFIENYDENRIGKDIYLLYSLISRYAKDGNKRFVVSNSLDYNVYLIEAEIESKDRNILIKIPLILNSKGDIIQEKDFIKSIIPQLFSGNIIYAAEVNLSDDSWKYKGINYVQEKLYSLEQQFVSYRKNRGKDNWIPNNREDFKVNVELIGAIIGVKGHNEEVRNNVVSVLQKQGWKVTLGDKIRIEKPGEVRYINVVKPLEIFNSKDSSWIYTYVNNALIGVKNGV</sequence>
<evidence type="ECO:0000256" key="4">
    <source>
        <dbReference type="ARBA" id="ARBA00022840"/>
    </source>
</evidence>
<evidence type="ECO:0000256" key="1">
    <source>
        <dbReference type="ARBA" id="ARBA00022741"/>
    </source>
</evidence>
<evidence type="ECO:0000259" key="6">
    <source>
        <dbReference type="PROSITE" id="PS51194"/>
    </source>
</evidence>
<evidence type="ECO:0000313" key="7">
    <source>
        <dbReference type="EMBL" id="PVU74337.1"/>
    </source>
</evidence>
<proteinExistence type="predicted"/>
<dbReference type="PANTHER" id="PTHR45766:SF6">
    <property type="entry name" value="SWI_SNF-RELATED MATRIX-ASSOCIATED ACTIN-DEPENDENT REGULATOR OF CHROMATIN SUBFAMILY A-LIKE PROTEIN 1"/>
    <property type="match status" value="1"/>
</dbReference>
<accession>A0A2T9X2M1</accession>
<keyword evidence="1" id="KW-0547">Nucleotide-binding</keyword>
<dbReference type="InterPro" id="IPR014001">
    <property type="entry name" value="Helicase_ATP-bd"/>
</dbReference>
<keyword evidence="4" id="KW-0067">ATP-binding</keyword>
<dbReference type="Gene3D" id="3.40.50.300">
    <property type="entry name" value="P-loop containing nucleotide triphosphate hydrolases"/>
    <property type="match status" value="1"/>
</dbReference>
<dbReference type="EMBL" id="QEFD01000225">
    <property type="protein sequence ID" value="PVU74337.1"/>
    <property type="molecule type" value="Genomic_DNA"/>
</dbReference>
<dbReference type="CDD" id="cd18793">
    <property type="entry name" value="SF2_C_SNF"/>
    <property type="match status" value="1"/>
</dbReference>
<dbReference type="SMART" id="SM00490">
    <property type="entry name" value="HELICc"/>
    <property type="match status" value="1"/>
</dbReference>
<dbReference type="InterPro" id="IPR057342">
    <property type="entry name" value="DEXDc_RapA"/>
</dbReference>
<dbReference type="InterPro" id="IPR038718">
    <property type="entry name" value="SNF2-like_sf"/>
</dbReference>
<dbReference type="Pfam" id="PF00271">
    <property type="entry name" value="Helicase_C"/>
    <property type="match status" value="1"/>
</dbReference>
<dbReference type="GO" id="GO:0003677">
    <property type="term" value="F:DNA binding"/>
    <property type="evidence" value="ECO:0007669"/>
    <property type="project" value="InterPro"/>
</dbReference>
<organism evidence="7 8">
    <name type="scientific">Acidianus hospitalis</name>
    <dbReference type="NCBI Taxonomy" id="563177"/>
    <lineage>
        <taxon>Archaea</taxon>
        <taxon>Thermoproteota</taxon>
        <taxon>Thermoprotei</taxon>
        <taxon>Sulfolobales</taxon>
        <taxon>Sulfolobaceae</taxon>
        <taxon>Acidianus</taxon>
    </lineage>
</organism>
<evidence type="ECO:0000259" key="5">
    <source>
        <dbReference type="PROSITE" id="PS51192"/>
    </source>
</evidence>
<dbReference type="Proteomes" id="UP000245638">
    <property type="component" value="Unassembled WGS sequence"/>
</dbReference>
<dbReference type="GO" id="GO:0016787">
    <property type="term" value="F:hydrolase activity"/>
    <property type="evidence" value="ECO:0007669"/>
    <property type="project" value="UniProtKB-KW"/>
</dbReference>
<dbReference type="PROSITE" id="PS51192">
    <property type="entry name" value="HELICASE_ATP_BIND_1"/>
    <property type="match status" value="1"/>
</dbReference>
<dbReference type="InterPro" id="IPR006935">
    <property type="entry name" value="Helicase/UvrB_N"/>
</dbReference>
<protein>
    <submittedName>
        <fullName evidence="7">Helicase</fullName>
    </submittedName>
</protein>
<gene>
    <name evidence="7" type="ORF">DDW13_07860</name>
</gene>
<comment type="caution">
    <text evidence="7">The sequence shown here is derived from an EMBL/GenBank/DDBJ whole genome shotgun (WGS) entry which is preliminary data.</text>
</comment>
<dbReference type="SMART" id="SM00487">
    <property type="entry name" value="DEXDc"/>
    <property type="match status" value="1"/>
</dbReference>
<reference evidence="7 8" key="1">
    <citation type="journal article" date="2015" name="Appl. Environ. Microbiol.">
        <title>Nanoarchaeota, Their Sulfolobales Host, and Nanoarchaeota Virus Distribution across Yellowstone National Park Hot Springs.</title>
        <authorList>
            <person name="Munson-McGee J.H."/>
            <person name="Field E.K."/>
            <person name="Bateson M."/>
            <person name="Rooney C."/>
            <person name="Stepanauskas R."/>
            <person name="Young M.J."/>
        </authorList>
    </citation>
    <scope>NUCLEOTIDE SEQUENCE [LARGE SCALE GENOMIC DNA]</scope>
    <source>
        <strain evidence="7">SCGC AC-742_N10</strain>
    </source>
</reference>
<keyword evidence="2" id="KW-0378">Hydrolase</keyword>
<dbReference type="GO" id="GO:0005524">
    <property type="term" value="F:ATP binding"/>
    <property type="evidence" value="ECO:0007669"/>
    <property type="project" value="InterPro"/>
</dbReference>
<dbReference type="PANTHER" id="PTHR45766">
    <property type="entry name" value="DNA ANNEALING HELICASE AND ENDONUCLEASE ZRANB3 FAMILY MEMBER"/>
    <property type="match status" value="1"/>
</dbReference>
<dbReference type="CDD" id="cd18011">
    <property type="entry name" value="DEXDc_RapA"/>
    <property type="match status" value="1"/>
</dbReference>
<evidence type="ECO:0000256" key="2">
    <source>
        <dbReference type="ARBA" id="ARBA00022801"/>
    </source>
</evidence>